<evidence type="ECO:0000313" key="4">
    <source>
        <dbReference type="Proteomes" id="UP000077266"/>
    </source>
</evidence>
<dbReference type="InterPro" id="IPR019734">
    <property type="entry name" value="TPR_rpt"/>
</dbReference>
<dbReference type="SMART" id="SM00028">
    <property type="entry name" value="TPR"/>
    <property type="match status" value="7"/>
</dbReference>
<dbReference type="STRING" id="1314781.A0A165J1X0"/>
<dbReference type="InterPro" id="IPR049052">
    <property type="entry name" value="nSTAND1"/>
</dbReference>
<evidence type="ECO:0000256" key="1">
    <source>
        <dbReference type="SAM" id="MobiDB-lite"/>
    </source>
</evidence>
<dbReference type="PRINTS" id="PR00364">
    <property type="entry name" value="DISEASERSIST"/>
</dbReference>
<dbReference type="EMBL" id="KV425977">
    <property type="protein sequence ID" value="KZV94206.1"/>
    <property type="molecule type" value="Genomic_DNA"/>
</dbReference>
<dbReference type="InterPro" id="IPR011990">
    <property type="entry name" value="TPR-like_helical_dom_sf"/>
</dbReference>
<evidence type="ECO:0000259" key="2">
    <source>
        <dbReference type="Pfam" id="PF20703"/>
    </source>
</evidence>
<dbReference type="Pfam" id="PF13432">
    <property type="entry name" value="TPR_16"/>
    <property type="match status" value="1"/>
</dbReference>
<dbReference type="SUPFAM" id="SSF48452">
    <property type="entry name" value="TPR-like"/>
    <property type="match status" value="2"/>
</dbReference>
<dbReference type="Gene3D" id="1.25.40.10">
    <property type="entry name" value="Tetratricopeptide repeat domain"/>
    <property type="match status" value="3"/>
</dbReference>
<dbReference type="AlphaFoldDB" id="A0A165J1X0"/>
<dbReference type="PANTHER" id="PTHR10098:SF108">
    <property type="entry name" value="TETRATRICOPEPTIDE REPEAT PROTEIN 28"/>
    <property type="match status" value="1"/>
</dbReference>
<evidence type="ECO:0000313" key="3">
    <source>
        <dbReference type="EMBL" id="KZV94206.1"/>
    </source>
</evidence>
<accession>A0A165J1X0</accession>
<feature type="region of interest" description="Disordered" evidence="1">
    <location>
        <begin position="1"/>
        <end position="50"/>
    </location>
</feature>
<feature type="domain" description="Novel STAND NTPase 1" evidence="2">
    <location>
        <begin position="68"/>
        <end position="223"/>
    </location>
</feature>
<name>A0A165J1X0_EXIGL</name>
<dbReference type="InParanoid" id="A0A165J1X0"/>
<protein>
    <submittedName>
        <fullName evidence="3">TPR-like protein</fullName>
    </submittedName>
</protein>
<dbReference type="Pfam" id="PF20703">
    <property type="entry name" value="nSTAND1"/>
    <property type="match status" value="1"/>
</dbReference>
<keyword evidence="4" id="KW-1185">Reference proteome</keyword>
<organism evidence="3 4">
    <name type="scientific">Exidia glandulosa HHB12029</name>
    <dbReference type="NCBI Taxonomy" id="1314781"/>
    <lineage>
        <taxon>Eukaryota</taxon>
        <taxon>Fungi</taxon>
        <taxon>Dikarya</taxon>
        <taxon>Basidiomycota</taxon>
        <taxon>Agaricomycotina</taxon>
        <taxon>Agaricomycetes</taxon>
        <taxon>Auriculariales</taxon>
        <taxon>Exidiaceae</taxon>
        <taxon>Exidia</taxon>
    </lineage>
</organism>
<reference evidence="3 4" key="1">
    <citation type="journal article" date="2016" name="Mol. Biol. Evol.">
        <title>Comparative Genomics of Early-Diverging Mushroom-Forming Fungi Provides Insights into the Origins of Lignocellulose Decay Capabilities.</title>
        <authorList>
            <person name="Nagy L.G."/>
            <person name="Riley R."/>
            <person name="Tritt A."/>
            <person name="Adam C."/>
            <person name="Daum C."/>
            <person name="Floudas D."/>
            <person name="Sun H."/>
            <person name="Yadav J.S."/>
            <person name="Pangilinan J."/>
            <person name="Larsson K.H."/>
            <person name="Matsuura K."/>
            <person name="Barry K."/>
            <person name="Labutti K."/>
            <person name="Kuo R."/>
            <person name="Ohm R.A."/>
            <person name="Bhattacharya S.S."/>
            <person name="Shirouzu T."/>
            <person name="Yoshinaga Y."/>
            <person name="Martin F.M."/>
            <person name="Grigoriev I.V."/>
            <person name="Hibbett D.S."/>
        </authorList>
    </citation>
    <scope>NUCLEOTIDE SEQUENCE [LARGE SCALE GENOMIC DNA]</scope>
    <source>
        <strain evidence="3 4">HHB12029</strain>
    </source>
</reference>
<dbReference type="Gene3D" id="3.40.50.300">
    <property type="entry name" value="P-loop containing nucleotide triphosphate hydrolases"/>
    <property type="match status" value="1"/>
</dbReference>
<proteinExistence type="predicted"/>
<dbReference type="PANTHER" id="PTHR10098">
    <property type="entry name" value="RAPSYN-RELATED"/>
    <property type="match status" value="1"/>
</dbReference>
<gene>
    <name evidence="3" type="ORF">EXIGLDRAFT_524571</name>
</gene>
<dbReference type="Proteomes" id="UP000077266">
    <property type="component" value="Unassembled WGS sequence"/>
</dbReference>
<dbReference type="InterPro" id="IPR027417">
    <property type="entry name" value="P-loop_NTPase"/>
</dbReference>
<dbReference type="SUPFAM" id="SSF52540">
    <property type="entry name" value="P-loop containing nucleoside triphosphate hydrolases"/>
    <property type="match status" value="1"/>
</dbReference>
<sequence length="979" mass="106356">MYMRVIRGPGGSDELEAESEKIAAAEGTNEEAVDGQQEADASTGEAGPSKLILPPIEWDEPLLRPRPQIFFGREDRLQEIVDIIAPSDDEPSSSSGFAAARLAVLGAPGIGKSSLALTALHHPRTVARYGERRYFVLCESASNASKLLRVIAEHFEMEVDDDVEDSMVQERVLQRLRCKDQPAMLILDNLENPWEDPNERDSVEKILIALAGLTNLGLIVTLRGAERPMGPFWTRPFLQPVAPLDNDAARKTFIALSDIAEDEPVLPKLIERCAGHPLALSLLANIAQYDSMTAILARWEQESTSMLERGPLHRLTNFDISIECSIAGPRMKLAGQCAIDLMTLVCMVPDGFSEETLTEIAKSVPDLGKGVSVLRQTALAYDHNIRIDPPEALPAAALAASPTAKFLESHKAVPEARTSRRLCVYGPIRAYFSTGGRKPQDTHVKVLEDHYIALAAKAANIGTAEDGEMLAKVLRLEVGNMHCIIERILEKDPTRRDAIQAAADLGSFLRHTFHGSLRNSSLQLAIKASQAIGEDALKAEWMVRAAEHARDRGDVESAVAGFEAARALLNDVRGQAHCLKQWAIALAETKDNVRAIEKLEEARALYRDAGDLAGQGECLVHLANCAIAQDECARAKLLAEEAMRIFRKNGHATWQARCHKVAGIVAQRNGELKQAATKFSSALTLFKKAGCAPEVADALAKLAEIANARGDLADAFSTTGDVLTMVRGFGRMGMGMGMSMGWGHAGMAAPAAVSAVNRQREAQALLELGKLALALGNLDTARGRFEEAAAIFNEAKDDHVAKQGLASCAVGLGDLSFKQNDAEDALARYQSALVMFRRSYATRQEADTLAKIGQAQQALHTNFDAGLVAHITALAMFRKTRSESGIAGQLRWVGDYTRAGGAPKEALAIYHVAGSLCRRATDWRLSADVHACIGDVCVTFNNRDGARERYERSLVLYRKGSDTRAVQLCQEKIDELSLY</sequence>
<dbReference type="OrthoDB" id="431454at2759"/>